<protein>
    <submittedName>
        <fullName evidence="1">Uncharacterized protein</fullName>
    </submittedName>
</protein>
<dbReference type="EMBL" id="BTTX01000004">
    <property type="protein sequence ID" value="GMU07738.1"/>
    <property type="molecule type" value="Genomic_DNA"/>
</dbReference>
<dbReference type="Proteomes" id="UP001342631">
    <property type="component" value="Unassembled WGS sequence"/>
</dbReference>
<accession>A0ABQ6QWR8</accession>
<dbReference type="RefSeq" id="WP_338278639.1">
    <property type="nucleotide sequence ID" value="NZ_BTTX01000004.1"/>
</dbReference>
<evidence type="ECO:0000313" key="1">
    <source>
        <dbReference type="EMBL" id="GMU07738.1"/>
    </source>
</evidence>
<gene>
    <name evidence="1" type="ORF">ASNO1_39910</name>
</gene>
<name>A0ABQ6QWR8_9BACT</name>
<keyword evidence="2" id="KW-1185">Reference proteome</keyword>
<sequence>MKIVLSLNQYLFIFTYCALQGELQLLEVVQDALPSPRTRPLLDFTVPTIQLPGRPMGRGGTNDVFEVLGNPLWLLKNAGASGGESREYNALVEMQRLGLTTVSPSLVEFIDVDLPENNLTMIMMKRVLNGIDSKTIVGYQRDLKNYINPNKEFPFPNARHASFIKDETIQQLLWGFTRIASSKKDFSDYQFMLDSEGTVFYNDPTGELPYKDSSSTRVIIQAIIDTWEYANLPVGRGMSWMKFKQLKAALALYRKQRFLKAAQDRTARPPSFCIIDYSAIDWHGISIYCAFESTNKVSIPGWKWGKYKDKYYYIPAESFPNPRMVLGSSHYDQSTVFADEDEVDDFLRSLG</sequence>
<comment type="caution">
    <text evidence="1">The sequence shown here is derived from an EMBL/GenBank/DDBJ whole genome shotgun (WGS) entry which is preliminary data.</text>
</comment>
<reference evidence="1 2" key="1">
    <citation type="journal article" date="2024" name="Arch. Microbiol.">
        <title>Corallococcus caeni sp. nov., a novel myxobacterium isolated from activated sludge.</title>
        <authorList>
            <person name="Tomita S."/>
            <person name="Nakai R."/>
            <person name="Kuroda K."/>
            <person name="Kurashita H."/>
            <person name="Hatamoto M."/>
            <person name="Yamaguchi T."/>
            <person name="Narihiro T."/>
        </authorList>
    </citation>
    <scope>NUCLEOTIDE SEQUENCE [LARGE SCALE GENOMIC DNA]</scope>
    <source>
        <strain evidence="1 2">NO1</strain>
    </source>
</reference>
<organism evidence="1 2">
    <name type="scientific">Corallococcus caeni</name>
    <dbReference type="NCBI Taxonomy" id="3082388"/>
    <lineage>
        <taxon>Bacteria</taxon>
        <taxon>Pseudomonadati</taxon>
        <taxon>Myxococcota</taxon>
        <taxon>Myxococcia</taxon>
        <taxon>Myxococcales</taxon>
        <taxon>Cystobacterineae</taxon>
        <taxon>Myxococcaceae</taxon>
        <taxon>Corallococcus</taxon>
    </lineage>
</organism>
<evidence type="ECO:0000313" key="2">
    <source>
        <dbReference type="Proteomes" id="UP001342631"/>
    </source>
</evidence>
<proteinExistence type="predicted"/>